<organism evidence="1 2">
    <name type="scientific">Araneus ventricosus</name>
    <name type="common">Orbweaver spider</name>
    <name type="synonym">Epeira ventricosa</name>
    <dbReference type="NCBI Taxonomy" id="182803"/>
    <lineage>
        <taxon>Eukaryota</taxon>
        <taxon>Metazoa</taxon>
        <taxon>Ecdysozoa</taxon>
        <taxon>Arthropoda</taxon>
        <taxon>Chelicerata</taxon>
        <taxon>Arachnida</taxon>
        <taxon>Araneae</taxon>
        <taxon>Araneomorphae</taxon>
        <taxon>Entelegynae</taxon>
        <taxon>Araneoidea</taxon>
        <taxon>Araneidae</taxon>
        <taxon>Araneus</taxon>
    </lineage>
</organism>
<comment type="caution">
    <text evidence="1">The sequence shown here is derived from an EMBL/GenBank/DDBJ whole genome shotgun (WGS) entry which is preliminary data.</text>
</comment>
<name>A0A4Y2TB63_ARAVE</name>
<evidence type="ECO:0000313" key="1">
    <source>
        <dbReference type="EMBL" id="GBN97023.1"/>
    </source>
</evidence>
<protein>
    <submittedName>
        <fullName evidence="1">Uncharacterized protein</fullName>
    </submittedName>
</protein>
<dbReference type="AlphaFoldDB" id="A0A4Y2TB63"/>
<evidence type="ECO:0000313" key="2">
    <source>
        <dbReference type="Proteomes" id="UP000499080"/>
    </source>
</evidence>
<dbReference type="EMBL" id="BGPR01026922">
    <property type="protein sequence ID" value="GBN97023.1"/>
    <property type="molecule type" value="Genomic_DNA"/>
</dbReference>
<accession>A0A4Y2TB63</accession>
<reference evidence="1 2" key="1">
    <citation type="journal article" date="2019" name="Sci. Rep.">
        <title>Orb-weaving spider Araneus ventricosus genome elucidates the spidroin gene catalogue.</title>
        <authorList>
            <person name="Kono N."/>
            <person name="Nakamura H."/>
            <person name="Ohtoshi R."/>
            <person name="Moran D.A.P."/>
            <person name="Shinohara A."/>
            <person name="Yoshida Y."/>
            <person name="Fujiwara M."/>
            <person name="Mori M."/>
            <person name="Tomita M."/>
            <person name="Arakawa K."/>
        </authorList>
    </citation>
    <scope>NUCLEOTIDE SEQUENCE [LARGE SCALE GENOMIC DNA]</scope>
</reference>
<dbReference type="Proteomes" id="UP000499080">
    <property type="component" value="Unassembled WGS sequence"/>
</dbReference>
<sequence>MNCEDAAVVSTEISTASFLLAFKDLDGCQDVDAEDVEQWLAIDNDLQQETLSDEDTIGAVTDGVQDDNDVDDIVENITSLISHTDGMIASEAALCYVEAAVISASPIDVMLIKKNGVTMGQQWRTDQVASLPASKWAPLNISQYGPPGYLCVKERESEELFSREIPASFLKQTNKIASCFMFFTQLLLGCQDTMTTHITPGNT</sequence>
<proteinExistence type="predicted"/>
<keyword evidence="2" id="KW-1185">Reference proteome</keyword>
<gene>
    <name evidence="1" type="ORF">AVEN_129151_1</name>
</gene>